<dbReference type="HOGENOM" id="CLU_156007_0_0_1"/>
<comment type="subcellular location">
    <subcellularLocation>
        <location evidence="1 11">Mitochondrion inner membrane</location>
        <topology evidence="1 11">Single-pass membrane protein</topology>
    </subcellularLocation>
</comment>
<comment type="function">
    <text evidence="11">Component of the ubiquinol-cytochrome c oxidoreductase, a multisubunit transmembrane complex that is part of the mitochondrial electron transport chain which drives oxidative phosphorylation. The complex plays an important role in the uptake of multiple carbon sources present in different host niches.</text>
</comment>
<keyword evidence="10" id="KW-0472">Membrane</keyword>
<evidence type="ECO:0000256" key="2">
    <source>
        <dbReference type="ARBA" id="ARBA00007668"/>
    </source>
</evidence>
<keyword evidence="9 11" id="KW-0496">Mitochondrion</keyword>
<evidence type="ECO:0000256" key="3">
    <source>
        <dbReference type="ARBA" id="ARBA00022448"/>
    </source>
</evidence>
<keyword evidence="7 11" id="KW-0249">Electron transport</keyword>
<evidence type="ECO:0000256" key="1">
    <source>
        <dbReference type="ARBA" id="ARBA00004434"/>
    </source>
</evidence>
<keyword evidence="8" id="KW-1133">Transmembrane helix</keyword>
<dbReference type="GO" id="GO:0005743">
    <property type="term" value="C:mitochondrial inner membrane"/>
    <property type="evidence" value="ECO:0007669"/>
    <property type="project" value="UniProtKB-SubCell"/>
</dbReference>
<evidence type="ECO:0000313" key="12">
    <source>
        <dbReference type="EMBL" id="KIP05624.1"/>
    </source>
</evidence>
<organism evidence="12 13">
    <name type="scientific">Phlebiopsis gigantea (strain 11061_1 CR5-6)</name>
    <name type="common">White-rot fungus</name>
    <name type="synonym">Peniophora gigantea</name>
    <dbReference type="NCBI Taxonomy" id="745531"/>
    <lineage>
        <taxon>Eukaryota</taxon>
        <taxon>Fungi</taxon>
        <taxon>Dikarya</taxon>
        <taxon>Basidiomycota</taxon>
        <taxon>Agaricomycotina</taxon>
        <taxon>Agaricomycetes</taxon>
        <taxon>Polyporales</taxon>
        <taxon>Phanerochaetaceae</taxon>
        <taxon>Phlebiopsis</taxon>
    </lineage>
</organism>
<protein>
    <recommendedName>
        <fullName evidence="11">Cytochrome b-c1 complex subunit 8</fullName>
    </recommendedName>
    <alternativeName>
        <fullName evidence="11">Complex III subunit 8</fullName>
    </alternativeName>
</protein>
<dbReference type="AlphaFoldDB" id="A0A0C3NKT3"/>
<dbReference type="Proteomes" id="UP000053257">
    <property type="component" value="Unassembled WGS sequence"/>
</dbReference>
<dbReference type="SUPFAM" id="SSF81508">
    <property type="entry name" value="Ubiquinone-binding protein QP-C of cytochrome bc1 complex (Ubiquinol-cytochrome c reductase)"/>
    <property type="match status" value="1"/>
</dbReference>
<dbReference type="GO" id="GO:0006122">
    <property type="term" value="P:mitochondrial electron transport, ubiquinol to cytochrome c"/>
    <property type="evidence" value="ECO:0007669"/>
    <property type="project" value="UniProtKB-UniRule"/>
</dbReference>
<dbReference type="GO" id="GO:0045275">
    <property type="term" value="C:respiratory chain complex III"/>
    <property type="evidence" value="ECO:0007669"/>
    <property type="project" value="UniProtKB-UniRule"/>
</dbReference>
<dbReference type="Pfam" id="PF02939">
    <property type="entry name" value="UcrQ"/>
    <property type="match status" value="1"/>
</dbReference>
<comment type="subunit">
    <text evidence="11">Component of the ubiquinol-cytochrome c oxidoreductase (cytochrome b-c1 complex, complex III, CIII), a multisubunit enzyme composed of 3 respiratory subunits cytochrome b, cytochrome c1 and Rieske protein, 2 core protein subunits, and additional low-molecular weight protein subunits. The complex exists as an obligatory dimer and forms supercomplexes (SCs) in the inner mitochondrial membrane with cytochrome c oxidase (complex IV, CIV).</text>
</comment>
<keyword evidence="6 11" id="KW-0999">Mitochondrion inner membrane</keyword>
<keyword evidence="5" id="KW-0812">Transmembrane</keyword>
<proteinExistence type="inferred from homology"/>
<dbReference type="STRING" id="745531.A0A0C3NKT3"/>
<evidence type="ECO:0000256" key="7">
    <source>
        <dbReference type="ARBA" id="ARBA00022982"/>
    </source>
</evidence>
<evidence type="ECO:0000256" key="5">
    <source>
        <dbReference type="ARBA" id="ARBA00022692"/>
    </source>
</evidence>
<keyword evidence="3 11" id="KW-0813">Transport</keyword>
<evidence type="ECO:0000256" key="6">
    <source>
        <dbReference type="ARBA" id="ARBA00022792"/>
    </source>
</evidence>
<dbReference type="PANTHER" id="PTHR12119:SF2">
    <property type="entry name" value="CYTOCHROME B-C1 COMPLEX SUBUNIT 8"/>
    <property type="match status" value="1"/>
</dbReference>
<evidence type="ECO:0000313" key="13">
    <source>
        <dbReference type="Proteomes" id="UP000053257"/>
    </source>
</evidence>
<accession>A0A0C3NKT3</accession>
<sequence>MRPTAARMSEMPGPKNLWWGDKGVQRQKGITVYAVSPFRQRAAHNLIRGYIFNGYRRLASHVPYWIFPFALGYGTYTWAKGYDEWQNSKAAHVAGHGAH</sequence>
<evidence type="ECO:0000256" key="9">
    <source>
        <dbReference type="ARBA" id="ARBA00023128"/>
    </source>
</evidence>
<dbReference type="InterPro" id="IPR036642">
    <property type="entry name" value="Cyt_bc1_su8_sf"/>
</dbReference>
<name>A0A0C3NKT3_PHLG1</name>
<evidence type="ECO:0000256" key="4">
    <source>
        <dbReference type="ARBA" id="ARBA00022660"/>
    </source>
</evidence>
<dbReference type="Gene3D" id="1.20.5.210">
    <property type="entry name" value="Cytochrome b-c1 complex subunit 8"/>
    <property type="match status" value="1"/>
</dbReference>
<evidence type="ECO:0000256" key="10">
    <source>
        <dbReference type="ARBA" id="ARBA00023136"/>
    </source>
</evidence>
<dbReference type="PANTHER" id="PTHR12119">
    <property type="entry name" value="UBIQUINOL-CYTOCHROME C REDUCTASE COMPLEX UBIQUINONE-BINDING PROTEIN QP-C"/>
    <property type="match status" value="1"/>
</dbReference>
<keyword evidence="4 11" id="KW-0679">Respiratory chain</keyword>
<evidence type="ECO:0000256" key="11">
    <source>
        <dbReference type="RuleBase" id="RU368118"/>
    </source>
</evidence>
<reference evidence="12 13" key="1">
    <citation type="journal article" date="2014" name="PLoS Genet.">
        <title>Analysis of the Phlebiopsis gigantea genome, transcriptome and secretome provides insight into its pioneer colonization strategies of wood.</title>
        <authorList>
            <person name="Hori C."/>
            <person name="Ishida T."/>
            <person name="Igarashi K."/>
            <person name="Samejima M."/>
            <person name="Suzuki H."/>
            <person name="Master E."/>
            <person name="Ferreira P."/>
            <person name="Ruiz-Duenas F.J."/>
            <person name="Held B."/>
            <person name="Canessa P."/>
            <person name="Larrondo L.F."/>
            <person name="Schmoll M."/>
            <person name="Druzhinina I.S."/>
            <person name="Kubicek C.P."/>
            <person name="Gaskell J.A."/>
            <person name="Kersten P."/>
            <person name="St John F."/>
            <person name="Glasner J."/>
            <person name="Sabat G."/>
            <person name="Splinter BonDurant S."/>
            <person name="Syed K."/>
            <person name="Yadav J."/>
            <person name="Mgbeahuruike A.C."/>
            <person name="Kovalchuk A."/>
            <person name="Asiegbu F.O."/>
            <person name="Lackner G."/>
            <person name="Hoffmeister D."/>
            <person name="Rencoret J."/>
            <person name="Gutierrez A."/>
            <person name="Sun H."/>
            <person name="Lindquist E."/>
            <person name="Barry K."/>
            <person name="Riley R."/>
            <person name="Grigoriev I.V."/>
            <person name="Henrissat B."/>
            <person name="Kues U."/>
            <person name="Berka R.M."/>
            <person name="Martinez A.T."/>
            <person name="Covert S.F."/>
            <person name="Blanchette R.A."/>
            <person name="Cullen D."/>
        </authorList>
    </citation>
    <scope>NUCLEOTIDE SEQUENCE [LARGE SCALE GENOMIC DNA]</scope>
    <source>
        <strain evidence="12 13">11061_1 CR5-6</strain>
    </source>
</reference>
<evidence type="ECO:0000256" key="8">
    <source>
        <dbReference type="ARBA" id="ARBA00022989"/>
    </source>
</evidence>
<dbReference type="EMBL" id="KN840538">
    <property type="protein sequence ID" value="KIP05624.1"/>
    <property type="molecule type" value="Genomic_DNA"/>
</dbReference>
<comment type="similarity">
    <text evidence="2 11">Belongs to the UQCRQ/QCR8 family.</text>
</comment>
<keyword evidence="13" id="KW-1185">Reference proteome</keyword>
<dbReference type="OrthoDB" id="6683853at2759"/>
<gene>
    <name evidence="12" type="ORF">PHLGIDRAFT_24989</name>
</gene>
<dbReference type="InterPro" id="IPR004205">
    <property type="entry name" value="Cyt_bc1_su8"/>
</dbReference>